<keyword evidence="3" id="KW-1185">Reference proteome</keyword>
<dbReference type="AlphaFoldDB" id="A0A3S0PF11"/>
<feature type="chain" id="PRO_5018778200" description="DUF4252 domain-containing protein" evidence="1">
    <location>
        <begin position="20"/>
        <end position="167"/>
    </location>
</feature>
<accession>A0A3S0PF11</accession>
<evidence type="ECO:0000313" key="3">
    <source>
        <dbReference type="Proteomes" id="UP000280825"/>
    </source>
</evidence>
<comment type="caution">
    <text evidence="2">The sequence shown here is derived from an EMBL/GenBank/DDBJ whole genome shotgun (WGS) entry which is preliminary data.</text>
</comment>
<keyword evidence="1" id="KW-0732">Signal</keyword>
<evidence type="ECO:0000256" key="1">
    <source>
        <dbReference type="SAM" id="SignalP"/>
    </source>
</evidence>
<sequence length="167" mass="19487">MKIKLALIIILFGISTHQAQDKITVAIGSKSTFIETYNKNSWSEDFTLDEAYRLGPTSVKTLKDGVKTSLKWIDLNNSHYKTFQKEICRFKTMEKELFKFHGYVDEFAKEMTMIFYGESDGSFKIEIKPYNSYSVFITFPDLERLKRFKDLLDGKSANNEIDDIFKK</sequence>
<organism evidence="2 3">
    <name type="scientific">Flavobacterium bomense</name>
    <dbReference type="NCBI Taxonomy" id="2497483"/>
    <lineage>
        <taxon>Bacteria</taxon>
        <taxon>Pseudomonadati</taxon>
        <taxon>Bacteroidota</taxon>
        <taxon>Flavobacteriia</taxon>
        <taxon>Flavobacteriales</taxon>
        <taxon>Flavobacteriaceae</taxon>
        <taxon>Flavobacterium</taxon>
    </lineage>
</organism>
<reference evidence="2 3" key="1">
    <citation type="submission" date="2018-12" db="EMBL/GenBank/DDBJ databases">
        <title>Flavobacterium sp. nov., isolated from glacier ice.</title>
        <authorList>
            <person name="Liu Q."/>
            <person name="Xin Y.-H."/>
        </authorList>
    </citation>
    <scope>NUCLEOTIDE SEQUENCE [LARGE SCALE GENOMIC DNA]</scope>
    <source>
        <strain evidence="2 3">RB1N8</strain>
    </source>
</reference>
<dbReference type="Proteomes" id="UP000280825">
    <property type="component" value="Unassembled WGS sequence"/>
</dbReference>
<evidence type="ECO:0008006" key="4">
    <source>
        <dbReference type="Google" id="ProtNLM"/>
    </source>
</evidence>
<dbReference type="RefSeq" id="WP_126563025.1">
    <property type="nucleotide sequence ID" value="NZ_RYDJ01000026.1"/>
</dbReference>
<proteinExistence type="predicted"/>
<gene>
    <name evidence="2" type="ORF">EKL98_14945</name>
</gene>
<name>A0A3S0PF11_9FLAO</name>
<dbReference type="EMBL" id="RYDJ01000026">
    <property type="protein sequence ID" value="RTZ01435.1"/>
    <property type="molecule type" value="Genomic_DNA"/>
</dbReference>
<feature type="signal peptide" evidence="1">
    <location>
        <begin position="1"/>
        <end position="19"/>
    </location>
</feature>
<protein>
    <recommendedName>
        <fullName evidence="4">DUF4252 domain-containing protein</fullName>
    </recommendedName>
</protein>
<evidence type="ECO:0000313" key="2">
    <source>
        <dbReference type="EMBL" id="RTZ01435.1"/>
    </source>
</evidence>